<accession>A0ACC2W4E3</accession>
<comment type="caution">
    <text evidence="1">The sequence shown here is derived from an EMBL/GenBank/DDBJ whole genome shotgun (WGS) entry which is preliminary data.</text>
</comment>
<protein>
    <submittedName>
        <fullName evidence="1">Uncharacterized protein</fullName>
    </submittedName>
</protein>
<sequence>MARRSLRPVSSYGTSLAPEDSASNIFHYPPLPSFPAPPAFPLPMAIPRSVTNRQKQAEEDNLEYLTHHQFPLLPPSPHQPPTSSSTGARSRPSRPFSTACLSYIDEEGIYYRSPIDQLPSSSERNAAEKSNADNGNQETMRGVGGSGEQEEQEEKRKRLLTEAGIVTPVSLLPLNGNAANPMTASGGKQLKNGLLPLDNTSSLQPLRDTTFFGRLLLRRDRFEEEGGLSGHRNGNGQRQRYPVLSWLLSIAMCAVMIHQLVQNYQLQGTPIARKPGFNYMVSPGIPSTSPLSVHRLVVVSCPRYSRIPIWLHYAAALGRTARSIARSIDIQRSEVHAVHEARQGTRTSLKVIPSPSIVHHLLIDALSPAKLAGSGLVAVVSDGLFERYILVRPCHCGSALLNDAYYATNSPAMSLCSVREICGFGGIKENGVPNQWFRFILPIFLHVGIIHLLLIILVQCTLGAMMEKMLGE</sequence>
<gene>
    <name evidence="1" type="ORF">QFC21_001302</name>
</gene>
<evidence type="ECO:0000313" key="2">
    <source>
        <dbReference type="Proteomes" id="UP001227268"/>
    </source>
</evidence>
<keyword evidence="2" id="KW-1185">Reference proteome</keyword>
<reference evidence="1" key="1">
    <citation type="submission" date="2023-04" db="EMBL/GenBank/DDBJ databases">
        <title>Draft Genome sequencing of Naganishia species isolated from polar environments using Oxford Nanopore Technology.</title>
        <authorList>
            <person name="Leo P."/>
            <person name="Venkateswaran K."/>
        </authorList>
    </citation>
    <scope>NUCLEOTIDE SEQUENCE</scope>
    <source>
        <strain evidence="1">MNA-CCFEE 5423</strain>
    </source>
</reference>
<proteinExistence type="predicted"/>
<dbReference type="EMBL" id="JASBWT010000003">
    <property type="protein sequence ID" value="KAJ9106159.1"/>
    <property type="molecule type" value="Genomic_DNA"/>
</dbReference>
<organism evidence="1 2">
    <name type="scientific">Naganishia friedmannii</name>
    <dbReference type="NCBI Taxonomy" id="89922"/>
    <lineage>
        <taxon>Eukaryota</taxon>
        <taxon>Fungi</taxon>
        <taxon>Dikarya</taxon>
        <taxon>Basidiomycota</taxon>
        <taxon>Agaricomycotina</taxon>
        <taxon>Tremellomycetes</taxon>
        <taxon>Filobasidiales</taxon>
        <taxon>Filobasidiaceae</taxon>
        <taxon>Naganishia</taxon>
    </lineage>
</organism>
<name>A0ACC2W4E3_9TREE</name>
<evidence type="ECO:0000313" key="1">
    <source>
        <dbReference type="EMBL" id="KAJ9106159.1"/>
    </source>
</evidence>
<dbReference type="Proteomes" id="UP001227268">
    <property type="component" value="Unassembled WGS sequence"/>
</dbReference>